<reference evidence="2 3" key="1">
    <citation type="journal article" date="2019" name="Int. J. Syst. Evol. Microbiol.">
        <title>The Global Catalogue of Microorganisms (GCM) 10K type strain sequencing project: providing services to taxonomists for standard genome sequencing and annotation.</title>
        <authorList>
            <consortium name="The Broad Institute Genomics Platform"/>
            <consortium name="The Broad Institute Genome Sequencing Center for Infectious Disease"/>
            <person name="Wu L."/>
            <person name="Ma J."/>
        </authorList>
    </citation>
    <scope>NUCLEOTIDE SEQUENCE [LARGE SCALE GENOMIC DNA]</scope>
    <source>
        <strain evidence="2 3">JCM 15592</strain>
    </source>
</reference>
<keyword evidence="1" id="KW-0472">Membrane</keyword>
<keyword evidence="1" id="KW-0812">Transmembrane</keyword>
<sequence>MQTSTKAALGAGGAALVGGAVGQGLGVVRTARRMNEQIDADLAFLARHGYLPDVQPYLPPTGSRPCGKVAIFLRCWAIGSLGIFLLILLGSVLATVAANDPEHPVALAVVGGGVTGLFAGILGGWLPGLILFAILGTRENVRRAVGVVLDEFSDYWDARTEAMHAIPQGRDPRVARQFLASYRLPVDDD</sequence>
<keyword evidence="3" id="KW-1185">Reference proteome</keyword>
<dbReference type="EMBL" id="BAAAPO010000025">
    <property type="protein sequence ID" value="GAA1792097.1"/>
    <property type="molecule type" value="Genomic_DNA"/>
</dbReference>
<keyword evidence="1" id="KW-1133">Transmembrane helix</keyword>
<feature type="transmembrane region" description="Helical" evidence="1">
    <location>
        <begin position="105"/>
        <end position="135"/>
    </location>
</feature>
<gene>
    <name evidence="2" type="ORF">GCM10009811_16060</name>
</gene>
<organism evidence="2 3">
    <name type="scientific">Nostocoides veronense</name>
    <dbReference type="NCBI Taxonomy" id="330836"/>
    <lineage>
        <taxon>Bacteria</taxon>
        <taxon>Bacillati</taxon>
        <taxon>Actinomycetota</taxon>
        <taxon>Actinomycetes</taxon>
        <taxon>Micrococcales</taxon>
        <taxon>Intrasporangiaceae</taxon>
        <taxon>Nostocoides</taxon>
    </lineage>
</organism>
<evidence type="ECO:0000256" key="1">
    <source>
        <dbReference type="SAM" id="Phobius"/>
    </source>
</evidence>
<protein>
    <submittedName>
        <fullName evidence="2">Uncharacterized protein</fullName>
    </submittedName>
</protein>
<proteinExistence type="predicted"/>
<dbReference type="Proteomes" id="UP001499938">
    <property type="component" value="Unassembled WGS sequence"/>
</dbReference>
<comment type="caution">
    <text evidence="2">The sequence shown here is derived from an EMBL/GenBank/DDBJ whole genome shotgun (WGS) entry which is preliminary data.</text>
</comment>
<evidence type="ECO:0000313" key="2">
    <source>
        <dbReference type="EMBL" id="GAA1792097.1"/>
    </source>
</evidence>
<accession>A0ABN2LLB5</accession>
<name>A0ABN2LLB5_9MICO</name>
<dbReference type="RefSeq" id="WP_344083317.1">
    <property type="nucleotide sequence ID" value="NZ_BAAAPO010000025.1"/>
</dbReference>
<feature type="transmembrane region" description="Helical" evidence="1">
    <location>
        <begin position="71"/>
        <end position="93"/>
    </location>
</feature>
<evidence type="ECO:0000313" key="3">
    <source>
        <dbReference type="Proteomes" id="UP001499938"/>
    </source>
</evidence>